<dbReference type="PANTHER" id="PTHR11842:SF10">
    <property type="entry name" value="MITOTIC SPINDLE ASSEMBLY CHECKPOINT PROTEIN MAD2B"/>
    <property type="match status" value="1"/>
</dbReference>
<dbReference type="InterPro" id="IPR003511">
    <property type="entry name" value="HORMA_dom"/>
</dbReference>
<sequence>MPSPPLTLENVLLQVRDFLVVWMTQIVYHNRIYPEYAFEERTFLDLVIIQSRVPPLSDFFRAFANDMVSALVTKAGGGKVHDVMVVVYDESSLHTHKRYVINFGQFVGLAGQISTTDFLYKPTEVHQARITLPNFKWNEIYASLRSLMFFHVEELKRTHEHADRGLFFKLLLNTDSSVDLSGEQGQWIKLMSDDDPRKTKLVLLGEISTGFLCFDLHNEYIL</sequence>
<evidence type="ECO:0000313" key="4">
    <source>
        <dbReference type="Proteomes" id="UP000268321"/>
    </source>
</evidence>
<dbReference type="GO" id="GO:0003677">
    <property type="term" value="F:DNA binding"/>
    <property type="evidence" value="ECO:0007669"/>
    <property type="project" value="UniProtKB-KW"/>
</dbReference>
<organism evidence="3 4">
    <name type="scientific">Metschnikowia bicuspidata</name>
    <dbReference type="NCBI Taxonomy" id="27322"/>
    <lineage>
        <taxon>Eukaryota</taxon>
        <taxon>Fungi</taxon>
        <taxon>Dikarya</taxon>
        <taxon>Ascomycota</taxon>
        <taxon>Saccharomycotina</taxon>
        <taxon>Pichiomycetes</taxon>
        <taxon>Metschnikowiaceae</taxon>
        <taxon>Metschnikowia</taxon>
    </lineage>
</organism>
<feature type="domain" description="HORMA" evidence="2">
    <location>
        <begin position="9"/>
        <end position="218"/>
    </location>
</feature>
<proteinExistence type="inferred from homology"/>
<reference evidence="4" key="1">
    <citation type="journal article" date="2018" name="Nat. Microbiol.">
        <title>Leveraging single-cell genomics to expand the fungal tree of life.</title>
        <authorList>
            <person name="Ahrendt S.R."/>
            <person name="Quandt C.A."/>
            <person name="Ciobanu D."/>
            <person name="Clum A."/>
            <person name="Salamov A."/>
            <person name="Andreopoulos B."/>
            <person name="Cheng J.F."/>
            <person name="Woyke T."/>
            <person name="Pelin A."/>
            <person name="Henrissat B."/>
            <person name="Reynolds N.K."/>
            <person name="Benny G.L."/>
            <person name="Smith M.E."/>
            <person name="James T.Y."/>
            <person name="Grigoriev I.V."/>
        </authorList>
    </citation>
    <scope>NUCLEOTIDE SEQUENCE [LARGE SCALE GENOMIC DNA]</scope>
    <source>
        <strain evidence="4">Baker2002</strain>
    </source>
</reference>
<dbReference type="AlphaFoldDB" id="A0A4P9ZDJ1"/>
<gene>
    <name evidence="3" type="ORF">METBISCDRAFT_31065</name>
</gene>
<dbReference type="Gene3D" id="3.30.900.10">
    <property type="entry name" value="HORMA domain"/>
    <property type="match status" value="1"/>
</dbReference>
<keyword evidence="3" id="KW-0238">DNA-binding</keyword>
<dbReference type="PROSITE" id="PS50815">
    <property type="entry name" value="HORMA"/>
    <property type="match status" value="1"/>
</dbReference>
<dbReference type="PANTHER" id="PTHR11842">
    <property type="entry name" value="MITOTIC SPINDLE ASSEMBLY CHECKPOINT PROTEIN MAD2"/>
    <property type="match status" value="1"/>
</dbReference>
<keyword evidence="4" id="KW-1185">Reference proteome</keyword>
<evidence type="ECO:0000256" key="1">
    <source>
        <dbReference type="ARBA" id="ARBA00010348"/>
    </source>
</evidence>
<dbReference type="EMBL" id="ML004463">
    <property type="protein sequence ID" value="RKP30211.1"/>
    <property type="molecule type" value="Genomic_DNA"/>
</dbReference>
<dbReference type="InterPro" id="IPR045091">
    <property type="entry name" value="Mad2-like"/>
</dbReference>
<dbReference type="GO" id="GO:0016035">
    <property type="term" value="C:zeta DNA polymerase complex"/>
    <property type="evidence" value="ECO:0007669"/>
    <property type="project" value="TreeGrafter"/>
</dbReference>
<comment type="similarity">
    <text evidence="1">Belongs to the MAD2 family.</text>
</comment>
<dbReference type="OrthoDB" id="21254at2759"/>
<protein>
    <submittedName>
        <fullName evidence="3">DNA-binding protein</fullName>
    </submittedName>
</protein>
<evidence type="ECO:0000259" key="2">
    <source>
        <dbReference type="PROSITE" id="PS50815"/>
    </source>
</evidence>
<dbReference type="Proteomes" id="UP000268321">
    <property type="component" value="Unassembled WGS sequence"/>
</dbReference>
<dbReference type="InterPro" id="IPR036570">
    <property type="entry name" value="HORMA_dom_sf"/>
</dbReference>
<name>A0A4P9ZDJ1_9ASCO</name>
<dbReference type="SUPFAM" id="SSF56019">
    <property type="entry name" value="The spindle assembly checkpoint protein mad2"/>
    <property type="match status" value="1"/>
</dbReference>
<accession>A0A4P9ZDJ1</accession>
<evidence type="ECO:0000313" key="3">
    <source>
        <dbReference type="EMBL" id="RKP30211.1"/>
    </source>
</evidence>